<protein>
    <recommendedName>
        <fullName evidence="3">Beta-lactamase-related domain-containing protein</fullName>
    </recommendedName>
</protein>
<dbReference type="InterPro" id="IPR050789">
    <property type="entry name" value="Diverse_Enzym_Activities"/>
</dbReference>
<sequence length="323" mass="35569">MTTFDEKLRRSTGPDSGGLFGVVTAVADRQGRILQSSAGGRVKWTQDSHPPNLDTTYWAYSFTKLLTTIAALQCVERGQIGLDDPVGPILPELDEPRIIHSSDSKAGHDKSFQVVPAKGHITLRHLLTHTSGIGYDAMNPILTKWRESRGEGIMAMCGDVVKAYSMPLLFEPGESWSYGGGLDWAGQLVERLSGCDRLGIYMEKNIFSKLKMPNTTFCVADNPDIDAKLMDMSARTPAGDLVPSPEMYPRNAETDSGGMGIVTSVGDFMKVLVDLISEQPQLLRPETRDRMFEPQFATKSKHSTAMMAMPVSYLLFLSQVLKF</sequence>
<comment type="similarity">
    <text evidence="1">Belongs to the class-A beta-lactamase family.</text>
</comment>
<evidence type="ECO:0000256" key="2">
    <source>
        <dbReference type="ARBA" id="ARBA00022801"/>
    </source>
</evidence>
<keyword evidence="2" id="KW-0378">Hydrolase</keyword>
<comment type="caution">
    <text evidence="4">The sequence shown here is derived from an EMBL/GenBank/DDBJ whole genome shotgun (WGS) entry which is preliminary data.</text>
</comment>
<reference evidence="4" key="1">
    <citation type="submission" date="2022-10" db="EMBL/GenBank/DDBJ databases">
        <title>Tapping the CABI collections for fungal endophytes: first genome assemblies for Collariella, Neodidymelliopsis, Ascochyta clinopodiicola, Didymella pomorum, Didymosphaeria variabile, Neocosmospora piperis and Neocucurbitaria cava.</title>
        <authorList>
            <person name="Hill R."/>
        </authorList>
    </citation>
    <scope>NUCLEOTIDE SEQUENCE</scope>
    <source>
        <strain evidence="4">IMI 356815</strain>
    </source>
</reference>
<accession>A0A9W8XLA3</accession>
<dbReference type="AlphaFoldDB" id="A0A9W8XLA3"/>
<organism evidence="4 5">
    <name type="scientific">Didymosphaeria variabile</name>
    <dbReference type="NCBI Taxonomy" id="1932322"/>
    <lineage>
        <taxon>Eukaryota</taxon>
        <taxon>Fungi</taxon>
        <taxon>Dikarya</taxon>
        <taxon>Ascomycota</taxon>
        <taxon>Pezizomycotina</taxon>
        <taxon>Dothideomycetes</taxon>
        <taxon>Pleosporomycetidae</taxon>
        <taxon>Pleosporales</taxon>
        <taxon>Massarineae</taxon>
        <taxon>Didymosphaeriaceae</taxon>
        <taxon>Didymosphaeria</taxon>
    </lineage>
</organism>
<dbReference type="InterPro" id="IPR001466">
    <property type="entry name" value="Beta-lactam-related"/>
</dbReference>
<dbReference type="Gene3D" id="3.40.710.10">
    <property type="entry name" value="DD-peptidase/beta-lactamase superfamily"/>
    <property type="match status" value="1"/>
</dbReference>
<dbReference type="OrthoDB" id="428260at2759"/>
<evidence type="ECO:0000313" key="4">
    <source>
        <dbReference type="EMBL" id="KAJ4353248.1"/>
    </source>
</evidence>
<dbReference type="RefSeq" id="XP_056071022.1">
    <property type="nucleotide sequence ID" value="XM_056213755.1"/>
</dbReference>
<feature type="domain" description="Beta-lactamase-related" evidence="3">
    <location>
        <begin position="14"/>
        <end position="300"/>
    </location>
</feature>
<dbReference type="GeneID" id="80908505"/>
<dbReference type="SUPFAM" id="SSF56601">
    <property type="entry name" value="beta-lactamase/transpeptidase-like"/>
    <property type="match status" value="1"/>
</dbReference>
<gene>
    <name evidence="4" type="ORF">N0V89_004975</name>
</gene>
<evidence type="ECO:0000259" key="3">
    <source>
        <dbReference type="Pfam" id="PF00144"/>
    </source>
</evidence>
<dbReference type="PANTHER" id="PTHR43283">
    <property type="entry name" value="BETA-LACTAMASE-RELATED"/>
    <property type="match status" value="1"/>
</dbReference>
<name>A0A9W8XLA3_9PLEO</name>
<dbReference type="EMBL" id="JAPEUX010000004">
    <property type="protein sequence ID" value="KAJ4353248.1"/>
    <property type="molecule type" value="Genomic_DNA"/>
</dbReference>
<dbReference type="PANTHER" id="PTHR43283:SF17">
    <property type="entry name" value="(LOVD), PUTATIVE (AFU_ORTHOLOGUE AFUA_5G00920)-RELATED"/>
    <property type="match status" value="1"/>
</dbReference>
<evidence type="ECO:0000313" key="5">
    <source>
        <dbReference type="Proteomes" id="UP001140513"/>
    </source>
</evidence>
<dbReference type="Pfam" id="PF00144">
    <property type="entry name" value="Beta-lactamase"/>
    <property type="match status" value="1"/>
</dbReference>
<dbReference type="InterPro" id="IPR012338">
    <property type="entry name" value="Beta-lactam/transpept-like"/>
</dbReference>
<keyword evidence="5" id="KW-1185">Reference proteome</keyword>
<dbReference type="GO" id="GO:0016787">
    <property type="term" value="F:hydrolase activity"/>
    <property type="evidence" value="ECO:0007669"/>
    <property type="project" value="UniProtKB-KW"/>
</dbReference>
<dbReference type="Proteomes" id="UP001140513">
    <property type="component" value="Unassembled WGS sequence"/>
</dbReference>
<proteinExistence type="inferred from homology"/>
<evidence type="ECO:0000256" key="1">
    <source>
        <dbReference type="ARBA" id="ARBA00009009"/>
    </source>
</evidence>